<dbReference type="EMBL" id="JAQQLF010000001">
    <property type="protein sequence ID" value="MDC7715837.1"/>
    <property type="molecule type" value="Genomic_DNA"/>
</dbReference>
<protein>
    <recommendedName>
        <fullName evidence="4">DUF2157 domain-containing protein</fullName>
    </recommendedName>
</protein>
<feature type="transmembrane region" description="Helical" evidence="1">
    <location>
        <begin position="74"/>
        <end position="92"/>
    </location>
</feature>
<keyword evidence="3" id="KW-1185">Reference proteome</keyword>
<keyword evidence="1" id="KW-0812">Transmembrane</keyword>
<feature type="transmembrane region" description="Helical" evidence="1">
    <location>
        <begin position="51"/>
        <end position="68"/>
    </location>
</feature>
<feature type="transmembrane region" description="Helical" evidence="1">
    <location>
        <begin position="129"/>
        <end position="146"/>
    </location>
</feature>
<dbReference type="RefSeq" id="WP_272750318.1">
    <property type="nucleotide sequence ID" value="NZ_JAQQLF010000001.1"/>
</dbReference>
<reference evidence="2 3" key="1">
    <citation type="submission" date="2023-01" db="EMBL/GenBank/DDBJ databases">
        <title>Novel species of the genus Vogesella isolated from rivers.</title>
        <authorList>
            <person name="Lu H."/>
        </authorList>
    </citation>
    <scope>NUCLEOTIDE SEQUENCE [LARGE SCALE GENOMIC DNA]</scope>
    <source>
        <strain evidence="2 3">DC21W</strain>
    </source>
</reference>
<proteinExistence type="predicted"/>
<keyword evidence="1" id="KW-1133">Transmembrane helix</keyword>
<accession>A0ABT5ITF2</accession>
<organism evidence="2 3">
    <name type="scientific">Vogesella aquatica</name>
    <dbReference type="NCBI Taxonomy" id="2984206"/>
    <lineage>
        <taxon>Bacteria</taxon>
        <taxon>Pseudomonadati</taxon>
        <taxon>Pseudomonadota</taxon>
        <taxon>Betaproteobacteria</taxon>
        <taxon>Neisseriales</taxon>
        <taxon>Chromobacteriaceae</taxon>
        <taxon>Vogesella</taxon>
    </lineage>
</organism>
<feature type="transmembrane region" description="Helical" evidence="1">
    <location>
        <begin position="153"/>
        <end position="174"/>
    </location>
</feature>
<gene>
    <name evidence="2" type="ORF">PQU95_01195</name>
</gene>
<feature type="transmembrane region" description="Helical" evidence="1">
    <location>
        <begin position="269"/>
        <end position="287"/>
    </location>
</feature>
<feature type="transmembrane region" description="Helical" evidence="1">
    <location>
        <begin position="242"/>
        <end position="262"/>
    </location>
</feature>
<evidence type="ECO:0000313" key="3">
    <source>
        <dbReference type="Proteomes" id="UP001219956"/>
    </source>
</evidence>
<keyword evidence="1" id="KW-0472">Membrane</keyword>
<feature type="transmembrane region" description="Helical" evidence="1">
    <location>
        <begin position="211"/>
        <end position="230"/>
    </location>
</feature>
<evidence type="ECO:0000313" key="2">
    <source>
        <dbReference type="EMBL" id="MDC7715837.1"/>
    </source>
</evidence>
<name>A0ABT5ITF2_9NEIS</name>
<sequence length="334" mass="35637">MYSDDDLNAAVNAGIFSQEAVHDFRSLVEQRQHTALADEEHFRLLSGFNDIFVVIACTLLLGSVAWLGSLLAPAAGAAAVAAGAWGLAEYFVRRRRMALPAIALLGAFVVACPVSILALLGQDNRPDELMVLAGGGSAALAAWLHWRRFRVPLTVAAGTGALLLTIIGLLFSAIPALRQYTAPMLLAGGMATFALAMFWDKQDPARLQRQSDVAFWLHLLAAPLMVHSFFDMLGILQGTASLPALIAVLGLYGLFAVVSLAIDRRALMVSALAYVLYAFSHLLQTAGLAADGFAVAGLLIGGGLLTLSAFWQHCRRALLPRLPARWLASLPPLQ</sequence>
<evidence type="ECO:0008006" key="4">
    <source>
        <dbReference type="Google" id="ProtNLM"/>
    </source>
</evidence>
<comment type="caution">
    <text evidence="2">The sequence shown here is derived from an EMBL/GenBank/DDBJ whole genome shotgun (WGS) entry which is preliminary data.</text>
</comment>
<evidence type="ECO:0000256" key="1">
    <source>
        <dbReference type="SAM" id="Phobius"/>
    </source>
</evidence>
<feature type="transmembrane region" description="Helical" evidence="1">
    <location>
        <begin position="99"/>
        <end position="117"/>
    </location>
</feature>
<dbReference type="Proteomes" id="UP001219956">
    <property type="component" value="Unassembled WGS sequence"/>
</dbReference>
<feature type="transmembrane region" description="Helical" evidence="1">
    <location>
        <begin position="293"/>
        <end position="311"/>
    </location>
</feature>
<feature type="transmembrane region" description="Helical" evidence="1">
    <location>
        <begin position="180"/>
        <end position="199"/>
    </location>
</feature>